<evidence type="ECO:0000313" key="5">
    <source>
        <dbReference type="EMBL" id="KAE9093719.1"/>
    </source>
</evidence>
<dbReference type="EMBL" id="QXGB01002598">
    <property type="protein sequence ID" value="KAE9176564.1"/>
    <property type="molecule type" value="Genomic_DNA"/>
</dbReference>
<evidence type="ECO:0000313" key="13">
    <source>
        <dbReference type="Proteomes" id="UP000437068"/>
    </source>
</evidence>
<evidence type="ECO:0000313" key="14">
    <source>
        <dbReference type="Proteomes" id="UP000440367"/>
    </source>
</evidence>
<dbReference type="Proteomes" id="UP000440367">
    <property type="component" value="Unassembled WGS sequence"/>
</dbReference>
<dbReference type="Proteomes" id="UP000429523">
    <property type="component" value="Unassembled WGS sequence"/>
</dbReference>
<dbReference type="EMBL" id="QXGC01002605">
    <property type="protein sequence ID" value="KAE9183942.1"/>
    <property type="molecule type" value="Genomic_DNA"/>
</dbReference>
<dbReference type="Proteomes" id="UP000441208">
    <property type="component" value="Unassembled WGS sequence"/>
</dbReference>
<evidence type="ECO:0000313" key="17">
    <source>
        <dbReference type="Proteomes" id="UP000460718"/>
    </source>
</evidence>
<dbReference type="Proteomes" id="UP000440732">
    <property type="component" value="Unassembled WGS sequence"/>
</dbReference>
<dbReference type="EMBL" id="QXGF01002595">
    <property type="protein sequence ID" value="KAE8924081.1"/>
    <property type="molecule type" value="Genomic_DNA"/>
</dbReference>
<evidence type="ECO:0000313" key="16">
    <source>
        <dbReference type="Proteomes" id="UP000441208"/>
    </source>
</evidence>
<evidence type="ECO:0000313" key="8">
    <source>
        <dbReference type="EMBL" id="KAE9186801.1"/>
    </source>
</evidence>
<evidence type="ECO:0000313" key="4">
    <source>
        <dbReference type="EMBL" id="KAE9075661.1"/>
    </source>
</evidence>
<evidence type="ECO:0000313" key="11">
    <source>
        <dbReference type="Proteomes" id="UP000429523"/>
    </source>
</evidence>
<evidence type="ECO:0000313" key="12">
    <source>
        <dbReference type="Proteomes" id="UP000433483"/>
    </source>
</evidence>
<dbReference type="EMBL" id="QXFW01002621">
    <property type="protein sequence ID" value="KAE8976867.1"/>
    <property type="molecule type" value="Genomic_DNA"/>
</dbReference>
<dbReference type="EMBL" id="QXGA01002672">
    <property type="protein sequence ID" value="KAE9093719.1"/>
    <property type="molecule type" value="Genomic_DNA"/>
</dbReference>
<accession>A0A6A3W086</accession>
<evidence type="ECO:0000313" key="15">
    <source>
        <dbReference type="Proteomes" id="UP000440732"/>
    </source>
</evidence>
<dbReference type="Proteomes" id="UP000460718">
    <property type="component" value="Unassembled WGS sequence"/>
</dbReference>
<evidence type="ECO:0000313" key="6">
    <source>
        <dbReference type="EMBL" id="KAE9176564.1"/>
    </source>
</evidence>
<evidence type="ECO:0000313" key="10">
    <source>
        <dbReference type="EMBL" id="KAE9344412.1"/>
    </source>
</evidence>
<gene>
    <name evidence="9" type="ORF">PF001_g24125</name>
    <name evidence="8" type="ORF">PF002_g25773</name>
    <name evidence="7" type="ORF">PF004_g23799</name>
    <name evidence="6" type="ORF">PF005_g24881</name>
    <name evidence="5" type="ORF">PF006_g24373</name>
    <name evidence="4" type="ORF">PF007_g24913</name>
    <name evidence="10" type="ORF">PF008_g9224</name>
    <name evidence="2" type="ORF">PF009_g25682</name>
    <name evidence="3" type="ORF">PF011_g23880</name>
</gene>
<evidence type="ECO:0000313" key="3">
    <source>
        <dbReference type="EMBL" id="KAE8976867.1"/>
    </source>
</evidence>
<dbReference type="EMBL" id="QXGE01002587">
    <property type="protein sequence ID" value="KAE9280670.1"/>
    <property type="molecule type" value="Genomic_DNA"/>
</dbReference>
<dbReference type="EMBL" id="QXFY01000436">
    <property type="protein sequence ID" value="KAE9344412.1"/>
    <property type="molecule type" value="Genomic_DNA"/>
</dbReference>
<name>A0A6A3W086_9STRA</name>
<keyword evidence="12" id="KW-1185">Reference proteome</keyword>
<proteinExistence type="predicted"/>
<dbReference type="Proteomes" id="UP000486351">
    <property type="component" value="Unassembled WGS sequence"/>
</dbReference>
<dbReference type="EMBL" id="QXGD01002580">
    <property type="protein sequence ID" value="KAE9186801.1"/>
    <property type="molecule type" value="Genomic_DNA"/>
</dbReference>
<organism evidence="6 12">
    <name type="scientific">Phytophthora fragariae</name>
    <dbReference type="NCBI Taxonomy" id="53985"/>
    <lineage>
        <taxon>Eukaryota</taxon>
        <taxon>Sar</taxon>
        <taxon>Stramenopiles</taxon>
        <taxon>Oomycota</taxon>
        <taxon>Peronosporomycetes</taxon>
        <taxon>Peronosporales</taxon>
        <taxon>Peronosporaceae</taxon>
        <taxon>Phytophthora</taxon>
    </lineage>
</organism>
<dbReference type="Proteomes" id="UP000476176">
    <property type="component" value="Unassembled WGS sequence"/>
</dbReference>
<dbReference type="Proteomes" id="UP000437068">
    <property type="component" value="Unassembled WGS sequence"/>
</dbReference>
<evidence type="ECO:0000313" key="18">
    <source>
        <dbReference type="Proteomes" id="UP000476176"/>
    </source>
</evidence>
<protein>
    <submittedName>
        <fullName evidence="6">Uncharacterized protein</fullName>
    </submittedName>
</protein>
<feature type="compositionally biased region" description="Acidic residues" evidence="1">
    <location>
        <begin position="21"/>
        <end position="38"/>
    </location>
</feature>
<evidence type="ECO:0000313" key="7">
    <source>
        <dbReference type="EMBL" id="KAE9183942.1"/>
    </source>
</evidence>
<evidence type="ECO:0000313" key="2">
    <source>
        <dbReference type="EMBL" id="KAE8924081.1"/>
    </source>
</evidence>
<dbReference type="EMBL" id="QXFZ01002583">
    <property type="protein sequence ID" value="KAE9075661.1"/>
    <property type="molecule type" value="Genomic_DNA"/>
</dbReference>
<dbReference type="Proteomes" id="UP000433483">
    <property type="component" value="Unassembled WGS sequence"/>
</dbReference>
<reference evidence="11 12" key="1">
    <citation type="submission" date="2018-08" db="EMBL/GenBank/DDBJ databases">
        <title>Genomic investigation of the strawberry pathogen Phytophthora fragariae indicates pathogenicity is determined by transcriptional variation in three key races.</title>
        <authorList>
            <person name="Adams T.M."/>
            <person name="Armitage A.D."/>
            <person name="Sobczyk M.K."/>
            <person name="Bates H.J."/>
            <person name="Dunwell J.M."/>
            <person name="Nellist C.F."/>
            <person name="Harrison R.J."/>
        </authorList>
    </citation>
    <scope>NUCLEOTIDE SEQUENCE [LARGE SCALE GENOMIC DNA]</scope>
    <source>
        <strain evidence="9 13">A4</strain>
        <strain evidence="8 14">BC-1</strain>
        <strain evidence="7 18">BC-23</strain>
        <strain evidence="6 12">NOV-27</strain>
        <strain evidence="5 15">NOV-5</strain>
        <strain evidence="4 16">NOV-71</strain>
        <strain evidence="10 19">NOV-77</strain>
        <strain evidence="2 11">NOV-9</strain>
        <strain evidence="3 17">SCRP245</strain>
    </source>
</reference>
<comment type="caution">
    <text evidence="6">The sequence shown here is derived from an EMBL/GenBank/DDBJ whole genome shotgun (WGS) entry which is preliminary data.</text>
</comment>
<feature type="region of interest" description="Disordered" evidence="1">
    <location>
        <begin position="18"/>
        <end position="38"/>
    </location>
</feature>
<evidence type="ECO:0000256" key="1">
    <source>
        <dbReference type="SAM" id="MobiDB-lite"/>
    </source>
</evidence>
<sequence>MTDFQNTEEALEMEILIAIDSDTETENESFNDSADDAL</sequence>
<evidence type="ECO:0000313" key="19">
    <source>
        <dbReference type="Proteomes" id="UP000486351"/>
    </source>
</evidence>
<evidence type="ECO:0000313" key="9">
    <source>
        <dbReference type="EMBL" id="KAE9280670.1"/>
    </source>
</evidence>
<dbReference type="AlphaFoldDB" id="A0A6A3W086"/>